<dbReference type="AlphaFoldDB" id="A0A7U2EZV7"/>
<evidence type="ECO:0000313" key="3">
    <source>
        <dbReference type="EMBL" id="QRC96174.1"/>
    </source>
</evidence>
<evidence type="ECO:0000256" key="2">
    <source>
        <dbReference type="ARBA" id="ARBA00040895"/>
    </source>
</evidence>
<dbReference type="Gene3D" id="3.40.30.10">
    <property type="entry name" value="Glutaredoxin"/>
    <property type="match status" value="1"/>
</dbReference>
<dbReference type="KEGG" id="pno:SNOG_01136"/>
<dbReference type="PANTHER" id="PTHR31902">
    <property type="entry name" value="ACTIN PATCHES DISTAL PROTEIN 1"/>
    <property type="match status" value="1"/>
</dbReference>
<dbReference type="OMA" id="DDWPSKI"/>
<evidence type="ECO:0000256" key="1">
    <source>
        <dbReference type="ARBA" id="ARBA00038208"/>
    </source>
</evidence>
<organism evidence="3 4">
    <name type="scientific">Phaeosphaeria nodorum (strain SN15 / ATCC MYA-4574 / FGSC 10173)</name>
    <name type="common">Glume blotch fungus</name>
    <name type="synonym">Parastagonospora nodorum</name>
    <dbReference type="NCBI Taxonomy" id="321614"/>
    <lineage>
        <taxon>Eukaryota</taxon>
        <taxon>Fungi</taxon>
        <taxon>Dikarya</taxon>
        <taxon>Ascomycota</taxon>
        <taxon>Pezizomycotina</taxon>
        <taxon>Dothideomycetes</taxon>
        <taxon>Pleosporomycetidae</taxon>
        <taxon>Pleosporales</taxon>
        <taxon>Pleosporineae</taxon>
        <taxon>Phaeosphaeriaceae</taxon>
        <taxon>Parastagonospora</taxon>
    </lineage>
</organism>
<proteinExistence type="inferred from homology"/>
<dbReference type="PANTHER" id="PTHR31902:SF7">
    <property type="entry name" value="ALTERED INHERITANCE OF MITOCHONDRIA PROTEIN 32"/>
    <property type="match status" value="1"/>
</dbReference>
<dbReference type="Pfam" id="PF06999">
    <property type="entry name" value="Suc_Fer-like"/>
    <property type="match status" value="1"/>
</dbReference>
<dbReference type="VEuPathDB" id="FungiDB:JI435_011360"/>
<comment type="similarity">
    <text evidence="1">Belongs to the AIM32 family.</text>
</comment>
<dbReference type="SUPFAM" id="SSF52833">
    <property type="entry name" value="Thioredoxin-like"/>
    <property type="match status" value="1"/>
</dbReference>
<dbReference type="InterPro" id="IPR009737">
    <property type="entry name" value="Aim32/Apd1-like"/>
</dbReference>
<dbReference type="OrthoDB" id="10253744at2759"/>
<reference evidence="4" key="1">
    <citation type="journal article" date="2021" name="BMC Genomics">
        <title>Chromosome-level genome assembly and manually-curated proteome of model necrotroph Parastagonospora nodorum Sn15 reveals a genome-wide trove of candidate effector homologs, and redundancy of virulence-related functions within an accessory chromosome.</title>
        <authorList>
            <person name="Bertazzoni S."/>
            <person name="Jones D.A.B."/>
            <person name="Phan H.T."/>
            <person name="Tan K.-C."/>
            <person name="Hane J.K."/>
        </authorList>
    </citation>
    <scope>NUCLEOTIDE SEQUENCE [LARGE SCALE GENOMIC DNA]</scope>
    <source>
        <strain evidence="4">SN15 / ATCC MYA-4574 / FGSC 10173)</strain>
    </source>
</reference>
<keyword evidence="4" id="KW-1185">Reference proteome</keyword>
<accession>A0A7U2EZV7</accession>
<protein>
    <recommendedName>
        <fullName evidence="2">Altered inheritance of mitochondria protein 32</fullName>
    </recommendedName>
</protein>
<dbReference type="InterPro" id="IPR036249">
    <property type="entry name" value="Thioredoxin-like_sf"/>
</dbReference>
<dbReference type="Proteomes" id="UP000663193">
    <property type="component" value="Chromosome 6"/>
</dbReference>
<dbReference type="CDD" id="cd03062">
    <property type="entry name" value="TRX_Fd_Sucrase"/>
    <property type="match status" value="1"/>
</dbReference>
<dbReference type="EMBL" id="CP069028">
    <property type="protein sequence ID" value="QRC96174.1"/>
    <property type="molecule type" value="Genomic_DNA"/>
</dbReference>
<sequence>MSDMSVMACCGTLPKSRYNQFLAHPASGAHHHIMSFQTARLSRIPTTGLRLTRQRPFSLSPARLQSSVPTVATCPSPTCECASTPPDLDIDRKTPLLNSMAAYSEQVILCTGKDDWHSNIEQDDGATGAFVKGLKGVIGKGGEAFDPFHNVVITASSLPASKTPNTTTALLFPAFKRVAAIPHTNESWNDFATAYLKARTLHPMHDGLAAEQKARLVRDEEAATRLPTAEPITKPTVLICGHGGRDQRCGILGPILQSSFQDELQRRGIEGHVAQISHIGGHKYAGNVIIYLPPSPLHNAHALAGTGIWYGRVGPENVEGLVEETIVKGRVVLDLLRGGITMDRGNIGRMVEAQMARANGNDGTLKLKPRVR</sequence>
<evidence type="ECO:0000313" key="4">
    <source>
        <dbReference type="Proteomes" id="UP000663193"/>
    </source>
</evidence>
<dbReference type="RefSeq" id="XP_001791791.1">
    <property type="nucleotide sequence ID" value="XM_001791739.1"/>
</dbReference>
<gene>
    <name evidence="3" type="ORF">JI435_011360</name>
</gene>
<name>A0A7U2EZV7_PHANO</name>